<keyword evidence="3" id="KW-1185">Reference proteome</keyword>
<dbReference type="AlphaFoldDB" id="A0A2S9VF84"/>
<keyword evidence="1" id="KW-0472">Membrane</keyword>
<reference evidence="3" key="1">
    <citation type="journal article" date="2020" name="Int. J. Syst. Evol. Microbiol.">
        <title>Alteromonas alba sp. nov., a marine bacterium isolated from the seawater of the West Pacific Ocean.</title>
        <authorList>
            <person name="Sun C."/>
            <person name="Wu Y.-H."/>
            <person name="Xamxidin M."/>
            <person name="Cheng H."/>
            <person name="Xu X.-W."/>
        </authorList>
    </citation>
    <scope>NUCLEOTIDE SEQUENCE [LARGE SCALE GENOMIC DNA]</scope>
    <source>
        <strain evidence="3">190</strain>
    </source>
</reference>
<dbReference type="OrthoDB" id="5986784at2"/>
<accession>A0A2S9VF84</accession>
<sequence>MKEKDFKNWQQKRQQGALKFTFVQGLLCWGIPMFIIMTFVVNDVINEQGIIEWAQVFIGAVVWAIGGCFFGAFLWFVTERQYQKALQKQSDTEQST</sequence>
<proteinExistence type="predicted"/>
<keyword evidence="1" id="KW-1133">Transmembrane helix</keyword>
<dbReference type="Proteomes" id="UP000238949">
    <property type="component" value="Unassembled WGS sequence"/>
</dbReference>
<comment type="caution">
    <text evidence="2">The sequence shown here is derived from an EMBL/GenBank/DDBJ whole genome shotgun (WGS) entry which is preliminary data.</text>
</comment>
<evidence type="ECO:0000313" key="2">
    <source>
        <dbReference type="EMBL" id="PRO75132.1"/>
    </source>
</evidence>
<organism evidence="2 3">
    <name type="scientific">Alteromonas alba</name>
    <dbReference type="NCBI Taxonomy" id="2079529"/>
    <lineage>
        <taxon>Bacteria</taxon>
        <taxon>Pseudomonadati</taxon>
        <taxon>Pseudomonadota</taxon>
        <taxon>Gammaproteobacteria</taxon>
        <taxon>Alteromonadales</taxon>
        <taxon>Alteromonadaceae</taxon>
        <taxon>Alteromonas/Salinimonas group</taxon>
        <taxon>Alteromonas</taxon>
    </lineage>
</organism>
<dbReference type="RefSeq" id="WP_105933219.1">
    <property type="nucleotide sequence ID" value="NZ_PVNP01000016.1"/>
</dbReference>
<name>A0A2S9VF84_9ALTE</name>
<protein>
    <submittedName>
        <fullName evidence="2">Uncharacterized protein</fullName>
    </submittedName>
</protein>
<feature type="transmembrane region" description="Helical" evidence="1">
    <location>
        <begin position="20"/>
        <end position="41"/>
    </location>
</feature>
<evidence type="ECO:0000256" key="1">
    <source>
        <dbReference type="SAM" id="Phobius"/>
    </source>
</evidence>
<dbReference type="EMBL" id="PVNP01000016">
    <property type="protein sequence ID" value="PRO75132.1"/>
    <property type="molecule type" value="Genomic_DNA"/>
</dbReference>
<evidence type="ECO:0000313" key="3">
    <source>
        <dbReference type="Proteomes" id="UP000238949"/>
    </source>
</evidence>
<keyword evidence="1" id="KW-0812">Transmembrane</keyword>
<feature type="transmembrane region" description="Helical" evidence="1">
    <location>
        <begin position="53"/>
        <end position="77"/>
    </location>
</feature>
<gene>
    <name evidence="2" type="ORF">C6Y40_02705</name>
</gene>